<dbReference type="EMBL" id="CABFNB010000096">
    <property type="protein sequence ID" value="VTZ61712.1"/>
    <property type="molecule type" value="Genomic_DNA"/>
</dbReference>
<accession>A0A508X1K4</accession>
<feature type="compositionally biased region" description="Basic and acidic residues" evidence="1">
    <location>
        <begin position="52"/>
        <end position="76"/>
    </location>
</feature>
<gene>
    <name evidence="2" type="ORF">EMEDMD4_300079</name>
</gene>
<protein>
    <submittedName>
        <fullName evidence="2">Uncharacterized protein</fullName>
    </submittedName>
</protein>
<feature type="region of interest" description="Disordered" evidence="1">
    <location>
        <begin position="15"/>
        <end position="107"/>
    </location>
</feature>
<evidence type="ECO:0000256" key="1">
    <source>
        <dbReference type="SAM" id="MobiDB-lite"/>
    </source>
</evidence>
<organism evidence="2">
    <name type="scientific">Sinorhizobium medicae</name>
    <dbReference type="NCBI Taxonomy" id="110321"/>
    <lineage>
        <taxon>Bacteria</taxon>
        <taxon>Pseudomonadati</taxon>
        <taxon>Pseudomonadota</taxon>
        <taxon>Alphaproteobacteria</taxon>
        <taxon>Hyphomicrobiales</taxon>
        <taxon>Rhizobiaceae</taxon>
        <taxon>Sinorhizobium/Ensifer group</taxon>
        <taxon>Sinorhizobium</taxon>
    </lineage>
</organism>
<feature type="compositionally biased region" description="Basic and acidic residues" evidence="1">
    <location>
        <begin position="98"/>
        <end position="107"/>
    </location>
</feature>
<sequence>MPRIVPLFSLYGKEMAKPIHFGGRVNPPPEHSGGETSAGRSSAGPQVSNPMERTDRQETNDADFEPCRRPQDRSDRMAAPPAPEPGASVRSRKHGSLRRTETEGIRR</sequence>
<reference evidence="2" key="1">
    <citation type="submission" date="2019-06" db="EMBL/GenBank/DDBJ databases">
        <authorList>
            <person name="Le Quere A."/>
            <person name="Colella S."/>
        </authorList>
    </citation>
    <scope>NUCLEOTIDE SEQUENCE</scope>
    <source>
        <strain evidence="2">EmedicaeMD41</strain>
    </source>
</reference>
<name>A0A508X1K4_9HYPH</name>
<evidence type="ECO:0000313" key="2">
    <source>
        <dbReference type="EMBL" id="VTZ61712.1"/>
    </source>
</evidence>
<feature type="compositionally biased region" description="Polar residues" evidence="1">
    <location>
        <begin position="34"/>
        <end position="51"/>
    </location>
</feature>
<proteinExistence type="predicted"/>
<dbReference type="Proteomes" id="UP000507954">
    <property type="component" value="Unassembled WGS sequence"/>
</dbReference>
<dbReference type="AlphaFoldDB" id="A0A508X1K4"/>